<keyword evidence="2" id="KW-1185">Reference proteome</keyword>
<dbReference type="EMBL" id="JAMKPW020000004">
    <property type="protein sequence ID" value="KAK8219262.1"/>
    <property type="molecule type" value="Genomic_DNA"/>
</dbReference>
<name>A0ACC3SLB9_9PEZI</name>
<protein>
    <submittedName>
        <fullName evidence="1">Uncharacterized protein</fullName>
    </submittedName>
</protein>
<organism evidence="1 2">
    <name type="scientific">Zalaria obscura</name>
    <dbReference type="NCBI Taxonomy" id="2024903"/>
    <lineage>
        <taxon>Eukaryota</taxon>
        <taxon>Fungi</taxon>
        <taxon>Dikarya</taxon>
        <taxon>Ascomycota</taxon>
        <taxon>Pezizomycotina</taxon>
        <taxon>Dothideomycetes</taxon>
        <taxon>Dothideomycetidae</taxon>
        <taxon>Dothideales</taxon>
        <taxon>Zalariaceae</taxon>
        <taxon>Zalaria</taxon>
    </lineage>
</organism>
<accession>A0ACC3SLB9</accession>
<evidence type="ECO:0000313" key="2">
    <source>
        <dbReference type="Proteomes" id="UP001320706"/>
    </source>
</evidence>
<sequence>MNSRYTSITRASSSLAPSQNHTEFASLPWSVALTVPRLTVQERGGTPAGCLKAGRGHSLCKGSSPVAVLPRTGTLYGSERYLGLSLSALWFCCWVVGRYAKAARIDGAMLLPMSAHH</sequence>
<proteinExistence type="predicted"/>
<dbReference type="Proteomes" id="UP001320706">
    <property type="component" value="Unassembled WGS sequence"/>
</dbReference>
<reference evidence="1" key="1">
    <citation type="submission" date="2024-02" db="EMBL/GenBank/DDBJ databases">
        <title>Metagenome Assembled Genome of Zalaria obscura JY119.</title>
        <authorList>
            <person name="Vighnesh L."/>
            <person name="Jagadeeshwari U."/>
            <person name="Venkata Ramana C."/>
            <person name="Sasikala C."/>
        </authorList>
    </citation>
    <scope>NUCLEOTIDE SEQUENCE</scope>
    <source>
        <strain evidence="1">JY119</strain>
    </source>
</reference>
<gene>
    <name evidence="1" type="ORF">M8818_000996</name>
</gene>
<evidence type="ECO:0000313" key="1">
    <source>
        <dbReference type="EMBL" id="KAK8219262.1"/>
    </source>
</evidence>
<comment type="caution">
    <text evidence="1">The sequence shown here is derived from an EMBL/GenBank/DDBJ whole genome shotgun (WGS) entry which is preliminary data.</text>
</comment>